<evidence type="ECO:0000313" key="5">
    <source>
        <dbReference type="Proteomes" id="UP001275867"/>
    </source>
</evidence>
<dbReference type="Proteomes" id="UP000077280">
    <property type="component" value="Unassembled WGS sequence"/>
</dbReference>
<evidence type="ECO:0000313" key="2">
    <source>
        <dbReference type="EMBL" id="MDV7693998.1"/>
    </source>
</evidence>
<dbReference type="EMBL" id="WERX01000009">
    <property type="protein sequence ID" value="MDV7693998.1"/>
    <property type="molecule type" value="Genomic_DNA"/>
</dbReference>
<dbReference type="Pfam" id="PF18476">
    <property type="entry name" value="PIN_8"/>
    <property type="match status" value="1"/>
</dbReference>
<reference evidence="3 4" key="1">
    <citation type="submission" date="2016-05" db="EMBL/GenBank/DDBJ databases">
        <title>Draft genome sequence of Pediococcus parvulus 2.6, a probiotic beta-glucan producer strain.</title>
        <authorList>
            <person name="Mohedano M.L."/>
            <person name="Perez-Ramos A."/>
            <person name="Duenas M.T."/>
            <person name="Lamontanara A."/>
            <person name="Orru L."/>
            <person name="Spano G."/>
            <person name="Capozzi V."/>
            <person name="Lopez P."/>
        </authorList>
    </citation>
    <scope>NUCLEOTIDE SEQUENCE [LARGE SCALE GENOMIC DNA]</scope>
    <source>
        <strain evidence="3 4">2.6</strain>
    </source>
</reference>
<evidence type="ECO:0000259" key="1">
    <source>
        <dbReference type="Pfam" id="PF18476"/>
    </source>
</evidence>
<sequence length="269" mass="31435">MNDLRIEKYLFQSKSIDDLISNNAIFLFDSACLLSAYQWKTPILNQVKRIVVNLNEEKRLKFSLQVIKQFSIGRLTQIQDQIRTIDQEISSLDSTQFLDKPASIIENTKSYPDAIAKHKTFLRAQEFYKKQLVNIKTQLSDLVLHDDFVTFLNSITKNNIIDFYSDEKLNKLYTEANKRYLNGLPFGNQSSDNDLSGYEDYIIWHDILSLNQNIIFVSDTIKKDWTNISIDGRVLSSNTFLTQEFFEKTKGHYFAQMTTKELIAHWELD</sequence>
<keyword evidence="4" id="KW-1185">Reference proteome</keyword>
<dbReference type="EMBL" id="LXND01000037">
    <property type="protein sequence ID" value="OAD64297.1"/>
    <property type="molecule type" value="Genomic_DNA"/>
</dbReference>
<evidence type="ECO:0000313" key="3">
    <source>
        <dbReference type="EMBL" id="OAD64297.1"/>
    </source>
</evidence>
<dbReference type="InterPro" id="IPR041578">
    <property type="entry name" value="PIN_8"/>
</dbReference>
<accession>A0AAP5WBA1</accession>
<proteinExistence type="predicted"/>
<organism evidence="2 5">
    <name type="scientific">Pediococcus parvulus</name>
    <dbReference type="NCBI Taxonomy" id="54062"/>
    <lineage>
        <taxon>Bacteria</taxon>
        <taxon>Bacillati</taxon>
        <taxon>Bacillota</taxon>
        <taxon>Bacilli</taxon>
        <taxon>Lactobacillales</taxon>
        <taxon>Lactobacillaceae</taxon>
        <taxon>Pediococcus</taxon>
    </lineage>
</organism>
<gene>
    <name evidence="3" type="ORF">A7K95_05435</name>
    <name evidence="2" type="ORF">GA842_03695</name>
</gene>
<evidence type="ECO:0000313" key="4">
    <source>
        <dbReference type="Proteomes" id="UP000077280"/>
    </source>
</evidence>
<comment type="caution">
    <text evidence="2">The sequence shown here is derived from an EMBL/GenBank/DDBJ whole genome shotgun (WGS) entry which is preliminary data.</text>
</comment>
<protein>
    <recommendedName>
        <fullName evidence="1">PIN like domain-containing protein</fullName>
    </recommendedName>
</protein>
<dbReference type="Proteomes" id="UP001275867">
    <property type="component" value="Unassembled WGS sequence"/>
</dbReference>
<feature type="domain" description="PIN like" evidence="1">
    <location>
        <begin position="25"/>
        <end position="228"/>
    </location>
</feature>
<name>A0AAP5WBA1_9LACO</name>
<dbReference type="AlphaFoldDB" id="A0AAP5WBA1"/>
<reference evidence="2" key="2">
    <citation type="submission" date="2019-10" db="EMBL/GenBank/DDBJ databases">
        <title>Malate fermentation in French cider.</title>
        <authorList>
            <person name="Cousin F.J."/>
            <person name="Medina Fernandez S."/>
            <person name="Misery B."/>
            <person name="Laplace J.-M."/>
            <person name="Cretenet M."/>
        </authorList>
    </citation>
    <scope>NUCLEOTIDE SEQUENCE</scope>
    <source>
        <strain evidence="2">UCMA15901</strain>
    </source>
</reference>
<dbReference type="RefSeq" id="WP_068805894.1">
    <property type="nucleotide sequence ID" value="NZ_CP158977.1"/>
</dbReference>